<dbReference type="OrthoDB" id="9778292at2"/>
<evidence type="ECO:0000313" key="8">
    <source>
        <dbReference type="Proteomes" id="UP000253209"/>
    </source>
</evidence>
<dbReference type="InterPro" id="IPR005129">
    <property type="entry name" value="GTPase_ArgK"/>
</dbReference>
<dbReference type="Pfam" id="PF03308">
    <property type="entry name" value="MeaB"/>
    <property type="match status" value="1"/>
</dbReference>
<keyword evidence="3" id="KW-0378">Hydrolase</keyword>
<feature type="domain" description="AAA+ ATPase" evidence="6">
    <location>
        <begin position="45"/>
        <end position="266"/>
    </location>
</feature>
<reference evidence="7 8" key="1">
    <citation type="submission" date="2018-05" db="EMBL/GenBank/DDBJ databases">
        <title>Mucilaginibacter hurinus sp. nov., isolated from briquette warehouse soil.</title>
        <authorList>
            <person name="Choi L."/>
        </authorList>
    </citation>
    <scope>NUCLEOTIDE SEQUENCE [LARGE SCALE GENOMIC DNA]</scope>
    <source>
        <strain evidence="7 8">ZR32</strain>
    </source>
</reference>
<organism evidence="7 8">
    <name type="scientific">Mucilaginibacter hurinus</name>
    <dbReference type="NCBI Taxonomy" id="2201324"/>
    <lineage>
        <taxon>Bacteria</taxon>
        <taxon>Pseudomonadati</taxon>
        <taxon>Bacteroidota</taxon>
        <taxon>Sphingobacteriia</taxon>
        <taxon>Sphingobacteriales</taxon>
        <taxon>Sphingobacteriaceae</taxon>
        <taxon>Mucilaginibacter</taxon>
    </lineage>
</organism>
<name>A0A367GM61_9SPHI</name>
<dbReference type="SMART" id="SM00382">
    <property type="entry name" value="AAA"/>
    <property type="match status" value="1"/>
</dbReference>
<keyword evidence="8" id="KW-1185">Reference proteome</keyword>
<sequence>MATEFGNGLNGSYIDFKSVARALTFVENDLPGAEELLKGLQFNTNTLVIGITGPPGAGKSTLVNGLIHGLTAKGSKVAVLAIDPTSPFNFGSLLGDRIRMATHFTHPDVFIRSLATRGSLGGLSVKTIEMTDVLRAAGFNYIIVETVGVGQSEVEIAGLADLTLVVLVPESGDEIQNIKSGLMEIADVFVVNKADRADATLFANNLKKIVHQKESSVAVISTIASQDEGIDELINVVLNSSKHKTDRRELLLTEKAYRLIQQKRMANVDKQYLKQQISALMAKKEFNLYNFVDNFGSI</sequence>
<dbReference type="InterPro" id="IPR027417">
    <property type="entry name" value="P-loop_NTPase"/>
</dbReference>
<comment type="caution">
    <text evidence="7">The sequence shown here is derived from an EMBL/GenBank/DDBJ whole genome shotgun (WGS) entry which is preliminary data.</text>
</comment>
<dbReference type="Proteomes" id="UP000253209">
    <property type="component" value="Unassembled WGS sequence"/>
</dbReference>
<evidence type="ECO:0000256" key="5">
    <source>
        <dbReference type="ARBA" id="ARBA00023186"/>
    </source>
</evidence>
<dbReference type="Gene3D" id="3.40.50.300">
    <property type="entry name" value="P-loop containing nucleotide triphosphate hydrolases"/>
    <property type="match status" value="1"/>
</dbReference>
<evidence type="ECO:0000259" key="6">
    <source>
        <dbReference type="SMART" id="SM00382"/>
    </source>
</evidence>
<gene>
    <name evidence="7" type="ORF">DJ568_12130</name>
</gene>
<dbReference type="PANTHER" id="PTHR43087:SF1">
    <property type="entry name" value="LAO_AO TRANSPORT SYSTEM ATPASE"/>
    <property type="match status" value="1"/>
</dbReference>
<keyword evidence="4" id="KW-0342">GTP-binding</keyword>
<dbReference type="AlphaFoldDB" id="A0A367GM61"/>
<evidence type="ECO:0000256" key="2">
    <source>
        <dbReference type="ARBA" id="ARBA00022741"/>
    </source>
</evidence>
<keyword evidence="2" id="KW-0547">Nucleotide-binding</keyword>
<dbReference type="PANTHER" id="PTHR43087">
    <property type="entry name" value="LYSINE/ARGININE/ORNITHINE TRANSPORT SYSTEM KINASE"/>
    <property type="match status" value="1"/>
</dbReference>
<dbReference type="NCBIfam" id="TIGR00750">
    <property type="entry name" value="lao"/>
    <property type="match status" value="1"/>
</dbReference>
<dbReference type="InterPro" id="IPR052040">
    <property type="entry name" value="GTPase/Isobutyryl-CoA_mutase"/>
</dbReference>
<dbReference type="EMBL" id="QGDC01000006">
    <property type="protein sequence ID" value="RCH54562.1"/>
    <property type="molecule type" value="Genomic_DNA"/>
</dbReference>
<proteinExistence type="inferred from homology"/>
<dbReference type="InterPro" id="IPR003593">
    <property type="entry name" value="AAA+_ATPase"/>
</dbReference>
<protein>
    <submittedName>
        <fullName evidence="7">Methylmalonyl Co-A mutase-associated GTPase MeaB</fullName>
    </submittedName>
</protein>
<accession>A0A367GM61</accession>
<evidence type="ECO:0000313" key="7">
    <source>
        <dbReference type="EMBL" id="RCH54562.1"/>
    </source>
</evidence>
<evidence type="ECO:0000256" key="1">
    <source>
        <dbReference type="ARBA" id="ARBA00009625"/>
    </source>
</evidence>
<dbReference type="SUPFAM" id="SSF52540">
    <property type="entry name" value="P-loop containing nucleoside triphosphate hydrolases"/>
    <property type="match status" value="1"/>
</dbReference>
<dbReference type="GO" id="GO:0005525">
    <property type="term" value="F:GTP binding"/>
    <property type="evidence" value="ECO:0007669"/>
    <property type="project" value="UniProtKB-KW"/>
</dbReference>
<dbReference type="RefSeq" id="WP_114005545.1">
    <property type="nucleotide sequence ID" value="NZ_QGDC01000006.1"/>
</dbReference>
<evidence type="ECO:0000256" key="4">
    <source>
        <dbReference type="ARBA" id="ARBA00023134"/>
    </source>
</evidence>
<dbReference type="CDD" id="cd03114">
    <property type="entry name" value="MMAA-like"/>
    <property type="match status" value="1"/>
</dbReference>
<comment type="similarity">
    <text evidence="1">Belongs to the SIMIBI class G3E GTPase family. ArgK/MeaB subfamily.</text>
</comment>
<evidence type="ECO:0000256" key="3">
    <source>
        <dbReference type="ARBA" id="ARBA00022801"/>
    </source>
</evidence>
<dbReference type="GO" id="GO:0003924">
    <property type="term" value="F:GTPase activity"/>
    <property type="evidence" value="ECO:0007669"/>
    <property type="project" value="InterPro"/>
</dbReference>
<keyword evidence="5" id="KW-0143">Chaperone</keyword>